<reference evidence="1 2" key="1">
    <citation type="submission" date="2024-01" db="EMBL/GenBank/DDBJ databases">
        <authorList>
            <person name="Botero Cardona J."/>
        </authorList>
    </citation>
    <scope>NUCLEOTIDE SEQUENCE [LARGE SCALE GENOMIC DNA]</scope>
    <source>
        <strain evidence="1 2">LMG 33000</strain>
    </source>
</reference>
<keyword evidence="2" id="KW-1185">Reference proteome</keyword>
<name>A0ABP0EMJ3_9LACO</name>
<proteinExistence type="predicted"/>
<organism evidence="1 2">
    <name type="scientific">Eupransor demetentiae</name>
    <dbReference type="NCBI Taxonomy" id="3109584"/>
    <lineage>
        <taxon>Bacteria</taxon>
        <taxon>Bacillati</taxon>
        <taxon>Bacillota</taxon>
        <taxon>Bacilli</taxon>
        <taxon>Lactobacillales</taxon>
        <taxon>Lactobacillaceae</taxon>
        <taxon>Eupransor</taxon>
    </lineage>
</organism>
<dbReference type="RefSeq" id="WP_349641075.1">
    <property type="nucleotide sequence ID" value="NZ_CAWVOH010000001.1"/>
</dbReference>
<sequence>MQSKNKQAGYILVTALIFLGVMALALLSQSIVFGQQIRAQQEANQNTRLETLQILASLHYKKDKKTEFNLKGYQIKIQDGTILLQSDAAKYQRPLLP</sequence>
<gene>
    <name evidence="1" type="ORF">R54876_GBNLAHCA_00064</name>
</gene>
<comment type="caution">
    <text evidence="1">The sequence shown here is derived from an EMBL/GenBank/DDBJ whole genome shotgun (WGS) entry which is preliminary data.</text>
</comment>
<dbReference type="EMBL" id="CAWVOH010000001">
    <property type="protein sequence ID" value="CAK8053509.1"/>
    <property type="molecule type" value="Genomic_DNA"/>
</dbReference>
<protein>
    <submittedName>
        <fullName evidence="1">Uncharacterized protein</fullName>
    </submittedName>
</protein>
<dbReference type="Proteomes" id="UP001314241">
    <property type="component" value="Unassembled WGS sequence"/>
</dbReference>
<accession>A0ABP0EMJ3</accession>
<evidence type="ECO:0000313" key="2">
    <source>
        <dbReference type="Proteomes" id="UP001314241"/>
    </source>
</evidence>
<evidence type="ECO:0000313" key="1">
    <source>
        <dbReference type="EMBL" id="CAK8053509.1"/>
    </source>
</evidence>